<sequence length="117" mass="13716">MEKSPIVTHRATLDYALYLAKLLGLFEINEESLSKYMVITLVRIFNWAVVMLTIVATAVDFFINIDNFQEVSYNLNYMFPLLMVEFKSVVIYLQQNKFRRLIDDIYEPISLLKYSSG</sequence>
<evidence type="ECO:0000313" key="2">
    <source>
        <dbReference type="EMBL" id="KAH0550378.1"/>
    </source>
</evidence>
<gene>
    <name evidence="2" type="ORF">KQX54_019077</name>
</gene>
<dbReference type="EMBL" id="JAHXZJ010001864">
    <property type="protein sequence ID" value="KAH0550378.1"/>
    <property type="molecule type" value="Genomic_DNA"/>
</dbReference>
<reference evidence="2 3" key="1">
    <citation type="journal article" date="2021" name="J. Hered.">
        <title>A chromosome-level genome assembly of the parasitoid wasp, Cotesia glomerata (Hymenoptera: Braconidae).</title>
        <authorList>
            <person name="Pinto B.J."/>
            <person name="Weis J.J."/>
            <person name="Gamble T."/>
            <person name="Ode P.J."/>
            <person name="Paul R."/>
            <person name="Zaspel J.M."/>
        </authorList>
    </citation>
    <scope>NUCLEOTIDE SEQUENCE [LARGE SCALE GENOMIC DNA]</scope>
    <source>
        <strain evidence="2">CgM1</strain>
    </source>
</reference>
<dbReference type="AlphaFoldDB" id="A0AAV7IFF9"/>
<keyword evidence="1" id="KW-0472">Membrane</keyword>
<feature type="transmembrane region" description="Helical" evidence="1">
    <location>
        <begin position="44"/>
        <end position="63"/>
    </location>
</feature>
<evidence type="ECO:0008006" key="4">
    <source>
        <dbReference type="Google" id="ProtNLM"/>
    </source>
</evidence>
<name>A0AAV7IFF9_COTGL</name>
<keyword evidence="3" id="KW-1185">Reference proteome</keyword>
<organism evidence="2 3">
    <name type="scientific">Cotesia glomerata</name>
    <name type="common">Lepidopteran parasitic wasp</name>
    <name type="synonym">Apanteles glomeratus</name>
    <dbReference type="NCBI Taxonomy" id="32391"/>
    <lineage>
        <taxon>Eukaryota</taxon>
        <taxon>Metazoa</taxon>
        <taxon>Ecdysozoa</taxon>
        <taxon>Arthropoda</taxon>
        <taxon>Hexapoda</taxon>
        <taxon>Insecta</taxon>
        <taxon>Pterygota</taxon>
        <taxon>Neoptera</taxon>
        <taxon>Endopterygota</taxon>
        <taxon>Hymenoptera</taxon>
        <taxon>Apocrita</taxon>
        <taxon>Ichneumonoidea</taxon>
        <taxon>Braconidae</taxon>
        <taxon>Microgastrinae</taxon>
        <taxon>Cotesia</taxon>
    </lineage>
</organism>
<keyword evidence="1" id="KW-1133">Transmembrane helix</keyword>
<dbReference type="Proteomes" id="UP000826195">
    <property type="component" value="Unassembled WGS sequence"/>
</dbReference>
<accession>A0AAV7IFF9</accession>
<proteinExistence type="predicted"/>
<feature type="transmembrane region" description="Helical" evidence="1">
    <location>
        <begin position="75"/>
        <end position="93"/>
    </location>
</feature>
<evidence type="ECO:0000256" key="1">
    <source>
        <dbReference type="SAM" id="Phobius"/>
    </source>
</evidence>
<comment type="caution">
    <text evidence="2">The sequence shown here is derived from an EMBL/GenBank/DDBJ whole genome shotgun (WGS) entry which is preliminary data.</text>
</comment>
<keyword evidence="1" id="KW-0812">Transmembrane</keyword>
<evidence type="ECO:0000313" key="3">
    <source>
        <dbReference type="Proteomes" id="UP000826195"/>
    </source>
</evidence>
<protein>
    <recommendedName>
        <fullName evidence="4">Gustatory receptor</fullName>
    </recommendedName>
</protein>